<keyword evidence="3" id="KW-1185">Reference proteome</keyword>
<keyword evidence="1" id="KW-0812">Transmembrane</keyword>
<feature type="transmembrane region" description="Helical" evidence="1">
    <location>
        <begin position="368"/>
        <end position="385"/>
    </location>
</feature>
<sequence length="491" mass="54793">MSDNTQVVQQEEYHKLNLIERMGYGFGDFAQNLVFGTVGGFLALFLTTVNAIGTATAGFIFLFVRIVNVLWDPMVGTYVDKRSSRAGKYRPWLLRAGIPLVILGALLFAPIPGVRGSVPFIFITYLLLDLVYSVVNIPYGSLNASLTRNPESVDQITTTRMTLANVANLLVYTLFPMFVQMVAPKDRSLKDTGLFGLKLNMGTYTDPSADHAWFGVYAVYMVIGAIALFLCYKFTKERVVANAEQSAQVKVYDFFVEFKNNKPLIILGIFFMLAFTFMFFMNTVNGFFYQYTVDHSDWMGAVGLIASIPGIAFTVFWPKLKKTFGKKGFFQLFLGMFVVGEILTWIWSLDGMHDQLWLAYVSTFIKQWGLSSATGFMWALVPEVVSYGELKSGKRNAAIINAIMGLFFKIGFTLGGAVPLWFLAAYGFNGDAAHQTAHALSGINMTAIWIPAVLAIVSMIVMQFYPLSDKDVDNINKELDAKRAEMKQIEA</sequence>
<dbReference type="InterPro" id="IPR039672">
    <property type="entry name" value="MFS_2"/>
</dbReference>
<dbReference type="EMBL" id="BTCL01000002">
    <property type="protein sequence ID" value="GMK43783.1"/>
    <property type="molecule type" value="Genomic_DNA"/>
</dbReference>
<feature type="transmembrane region" description="Helical" evidence="1">
    <location>
        <begin position="117"/>
        <end position="142"/>
    </location>
</feature>
<feature type="transmembrane region" description="Helical" evidence="1">
    <location>
        <begin position="406"/>
        <end position="428"/>
    </location>
</feature>
<gene>
    <name evidence="2" type="primary">xynT</name>
    <name evidence="2" type="ORF">PghCCS26_09100</name>
</gene>
<feature type="transmembrane region" description="Helical" evidence="1">
    <location>
        <begin position="264"/>
        <end position="292"/>
    </location>
</feature>
<feature type="transmembrane region" description="Helical" evidence="1">
    <location>
        <begin position="211"/>
        <end position="232"/>
    </location>
</feature>
<dbReference type="RefSeq" id="WP_127496894.1">
    <property type="nucleotide sequence ID" value="NZ_BTCL01000002.1"/>
</dbReference>
<evidence type="ECO:0000313" key="2">
    <source>
        <dbReference type="EMBL" id="GMK43783.1"/>
    </source>
</evidence>
<dbReference type="PANTHER" id="PTHR11328:SF24">
    <property type="entry name" value="MAJOR FACILITATOR SUPERFAMILY (MFS) PROFILE DOMAIN-CONTAINING PROTEIN"/>
    <property type="match status" value="1"/>
</dbReference>
<name>A0ABQ6NF99_9BACL</name>
<keyword evidence="1" id="KW-0472">Membrane</keyword>
<reference evidence="2 3" key="1">
    <citation type="submission" date="2023-05" db="EMBL/GenBank/DDBJ databases">
        <title>Draft genome of Paenibacillus sp. CCS26.</title>
        <authorList>
            <person name="Akita H."/>
            <person name="Shinto Y."/>
            <person name="Kimura Z."/>
        </authorList>
    </citation>
    <scope>NUCLEOTIDE SEQUENCE [LARGE SCALE GENOMIC DNA]</scope>
    <source>
        <strain evidence="2 3">CCS26</strain>
    </source>
</reference>
<organism evidence="2 3">
    <name type="scientific">Paenibacillus glycanilyticus</name>
    <dbReference type="NCBI Taxonomy" id="126569"/>
    <lineage>
        <taxon>Bacteria</taxon>
        <taxon>Bacillati</taxon>
        <taxon>Bacillota</taxon>
        <taxon>Bacilli</taxon>
        <taxon>Bacillales</taxon>
        <taxon>Paenibacillaceae</taxon>
        <taxon>Paenibacillus</taxon>
    </lineage>
</organism>
<dbReference type="NCBIfam" id="TIGR00792">
    <property type="entry name" value="gph"/>
    <property type="match status" value="1"/>
</dbReference>
<keyword evidence="1" id="KW-1133">Transmembrane helix</keyword>
<evidence type="ECO:0000313" key="3">
    <source>
        <dbReference type="Proteomes" id="UP001285921"/>
    </source>
</evidence>
<dbReference type="Proteomes" id="UP001285921">
    <property type="component" value="Unassembled WGS sequence"/>
</dbReference>
<feature type="transmembrane region" description="Helical" evidence="1">
    <location>
        <begin position="92"/>
        <end position="111"/>
    </location>
</feature>
<feature type="transmembrane region" description="Helical" evidence="1">
    <location>
        <begin position="298"/>
        <end position="317"/>
    </location>
</feature>
<feature type="transmembrane region" description="Helical" evidence="1">
    <location>
        <begin position="163"/>
        <end position="183"/>
    </location>
</feature>
<proteinExistence type="predicted"/>
<feature type="transmembrane region" description="Helical" evidence="1">
    <location>
        <begin position="329"/>
        <end position="348"/>
    </location>
</feature>
<dbReference type="Pfam" id="PF13347">
    <property type="entry name" value="MFS_2"/>
    <property type="match status" value="1"/>
</dbReference>
<dbReference type="InterPro" id="IPR001927">
    <property type="entry name" value="Na/Gal_symport"/>
</dbReference>
<dbReference type="CDD" id="cd17332">
    <property type="entry name" value="MFS_MelB_like"/>
    <property type="match status" value="1"/>
</dbReference>
<accession>A0ABQ6NF99</accession>
<dbReference type="PANTHER" id="PTHR11328">
    <property type="entry name" value="MAJOR FACILITATOR SUPERFAMILY DOMAIN-CONTAINING PROTEIN"/>
    <property type="match status" value="1"/>
</dbReference>
<dbReference type="InterPro" id="IPR036259">
    <property type="entry name" value="MFS_trans_sf"/>
</dbReference>
<evidence type="ECO:0000256" key="1">
    <source>
        <dbReference type="SAM" id="Phobius"/>
    </source>
</evidence>
<comment type="caution">
    <text evidence="2">The sequence shown here is derived from an EMBL/GenBank/DDBJ whole genome shotgun (WGS) entry which is preliminary data.</text>
</comment>
<feature type="transmembrane region" description="Helical" evidence="1">
    <location>
        <begin position="448"/>
        <end position="467"/>
    </location>
</feature>
<feature type="transmembrane region" description="Helical" evidence="1">
    <location>
        <begin position="52"/>
        <end position="71"/>
    </location>
</feature>
<feature type="transmembrane region" description="Helical" evidence="1">
    <location>
        <begin position="29"/>
        <end position="46"/>
    </location>
</feature>
<dbReference type="SUPFAM" id="SSF103473">
    <property type="entry name" value="MFS general substrate transporter"/>
    <property type="match status" value="1"/>
</dbReference>
<protein>
    <submittedName>
        <fullName evidence="2">Xyloside transporter</fullName>
    </submittedName>
</protein>
<dbReference type="Gene3D" id="1.20.1250.20">
    <property type="entry name" value="MFS general substrate transporter like domains"/>
    <property type="match status" value="2"/>
</dbReference>